<dbReference type="PANTHER" id="PTHR46361">
    <property type="entry name" value="ELECTRON CARRIER/ PROTEIN DISULFIDE OXIDOREDUCTASE"/>
    <property type="match status" value="1"/>
</dbReference>
<reference evidence="3 4" key="1">
    <citation type="journal article" date="2011" name="Int. J. Syst. Evol. Microbiol.">
        <title>Zhongshania antarctica gen. nov., sp. nov. and Zhongshania guokunii sp. nov., gammaproteobacteria respectively isolated from coastal attached (fast) ice and surface seawater of the Antarctic.</title>
        <authorList>
            <person name="Li H.J."/>
            <person name="Zhang X.Y."/>
            <person name="Chen C.X."/>
            <person name="Zhang Y.J."/>
            <person name="Gao Z.M."/>
            <person name="Yu Y."/>
            <person name="Chen X.L."/>
            <person name="Chen B."/>
            <person name="Zhang Y.Z."/>
        </authorList>
    </citation>
    <scope>NUCLEOTIDE SEQUENCE [LARGE SCALE GENOMIC DNA]</scope>
    <source>
        <strain evidence="3 4">R06B22</strain>
    </source>
</reference>
<evidence type="ECO:0000313" key="4">
    <source>
        <dbReference type="Proteomes" id="UP001557484"/>
    </source>
</evidence>
<feature type="domain" description="DUF547" evidence="2">
    <location>
        <begin position="82"/>
        <end position="195"/>
    </location>
</feature>
<dbReference type="EMBL" id="JBFRYB010000001">
    <property type="protein sequence ID" value="MEX1666888.1"/>
    <property type="molecule type" value="Genomic_DNA"/>
</dbReference>
<sequence>MKYQVKKTLRGVCYGVLLLCVVTPSIAAEFSHRAWNNLLQKHVVMIQDGQASRVDYAAMKDDRNILQAYLASLSAVDVKVFDSWSKDQQLALLINAYNAWTIDLILTRYPDLESIKDLGSFFSSPWKKEFIPFLGETRSLDNIEHSLIRGSGRYNEPRIHFAVNCASIGCPALLNSAYTAEKLEGQLDLVTQNFLSDRSRNYFSNGELHISPIFKWYKTDFEQGWGGAESLSSFLAAYVDVLGLSAPGPGIIVNGKSAVARLGDGSLGISYTDYDWDLNDVGE</sequence>
<dbReference type="Proteomes" id="UP001557484">
    <property type="component" value="Unassembled WGS sequence"/>
</dbReference>
<name>A0ABV3TZ88_9GAMM</name>
<dbReference type="RefSeq" id="WP_368376951.1">
    <property type="nucleotide sequence ID" value="NZ_JBFRYB010000001.1"/>
</dbReference>
<feature type="signal peptide" evidence="1">
    <location>
        <begin position="1"/>
        <end position="27"/>
    </location>
</feature>
<dbReference type="Pfam" id="PF04784">
    <property type="entry name" value="DUF547"/>
    <property type="match status" value="1"/>
</dbReference>
<evidence type="ECO:0000313" key="3">
    <source>
        <dbReference type="EMBL" id="MEX1666888.1"/>
    </source>
</evidence>
<dbReference type="InterPro" id="IPR006869">
    <property type="entry name" value="DUF547"/>
</dbReference>
<evidence type="ECO:0000259" key="2">
    <source>
        <dbReference type="Pfam" id="PF04784"/>
    </source>
</evidence>
<keyword evidence="1" id="KW-0732">Signal</keyword>
<protein>
    <submittedName>
        <fullName evidence="3">DUF547 domain-containing protein</fullName>
    </submittedName>
</protein>
<proteinExistence type="predicted"/>
<feature type="chain" id="PRO_5045375492" evidence="1">
    <location>
        <begin position="28"/>
        <end position="283"/>
    </location>
</feature>
<dbReference type="PANTHER" id="PTHR46361:SF3">
    <property type="entry name" value="ELECTRON CARRIER_ PROTEIN DISULFIDE OXIDOREDUCTASE"/>
    <property type="match status" value="1"/>
</dbReference>
<evidence type="ECO:0000256" key="1">
    <source>
        <dbReference type="SAM" id="SignalP"/>
    </source>
</evidence>
<comment type="caution">
    <text evidence="3">The sequence shown here is derived from an EMBL/GenBank/DDBJ whole genome shotgun (WGS) entry which is preliminary data.</text>
</comment>
<keyword evidence="4" id="KW-1185">Reference proteome</keyword>
<organism evidence="3 4">
    <name type="scientific">Zhongshania arctica</name>
    <dbReference type="NCBI Taxonomy" id="3238302"/>
    <lineage>
        <taxon>Bacteria</taxon>
        <taxon>Pseudomonadati</taxon>
        <taxon>Pseudomonadota</taxon>
        <taxon>Gammaproteobacteria</taxon>
        <taxon>Cellvibrionales</taxon>
        <taxon>Spongiibacteraceae</taxon>
        <taxon>Zhongshania</taxon>
    </lineage>
</organism>
<gene>
    <name evidence="3" type="ORF">AB4875_15440</name>
</gene>
<accession>A0ABV3TZ88</accession>